<protein>
    <submittedName>
        <fullName evidence="1">Uncharacterized protein</fullName>
    </submittedName>
</protein>
<organism evidence="1">
    <name type="scientific">termite gut metagenome</name>
    <dbReference type="NCBI Taxonomy" id="433724"/>
    <lineage>
        <taxon>unclassified sequences</taxon>
        <taxon>metagenomes</taxon>
        <taxon>organismal metagenomes</taxon>
    </lineage>
</organism>
<comment type="caution">
    <text evidence="1">The sequence shown here is derived from an EMBL/GenBank/DDBJ whole genome shotgun (WGS) entry which is preliminary data.</text>
</comment>
<gene>
    <name evidence="1" type="ORF">EZS27_034235</name>
</gene>
<dbReference type="EMBL" id="SNRY01005312">
    <property type="protein sequence ID" value="KAA6315283.1"/>
    <property type="molecule type" value="Genomic_DNA"/>
</dbReference>
<accession>A0A5J4Q3R1</accession>
<sequence length="38" mass="4619">MYKTIYKFLFDGYLIDTKVIENTNRNKNDRSATYRPTK</sequence>
<dbReference type="AlphaFoldDB" id="A0A5J4Q3R1"/>
<evidence type="ECO:0000313" key="1">
    <source>
        <dbReference type="EMBL" id="KAA6315283.1"/>
    </source>
</evidence>
<reference evidence="1" key="1">
    <citation type="submission" date="2019-03" db="EMBL/GenBank/DDBJ databases">
        <title>Single cell metagenomics reveals metabolic interactions within the superorganism composed of flagellate Streblomastix strix and complex community of Bacteroidetes bacteria on its surface.</title>
        <authorList>
            <person name="Treitli S.C."/>
            <person name="Kolisko M."/>
            <person name="Husnik F."/>
            <person name="Keeling P."/>
            <person name="Hampl V."/>
        </authorList>
    </citation>
    <scope>NUCLEOTIDE SEQUENCE</scope>
    <source>
        <strain evidence="1">STM</strain>
    </source>
</reference>
<name>A0A5J4Q3R1_9ZZZZ</name>
<proteinExistence type="predicted"/>